<accession>F6AFM3</accession>
<proteinExistence type="predicted"/>
<dbReference type="HOGENOM" id="CLU_2919226_0_0_6"/>
<dbReference type="RefSeq" id="WP_013791707.1">
    <property type="nucleotide sequence ID" value="NC_015556.1"/>
</dbReference>
<sequence>MPQLDTVFTRARQISLRALRSLATAASDDASSFAPAALDLLMLPNAPRPTRASTRQPGVRV</sequence>
<name>F6AFM3_PSEF1</name>
<gene>
    <name evidence="1" type="ordered locus">Psefu_2614</name>
</gene>
<dbReference type="STRING" id="743720.Psefu_2614"/>
<evidence type="ECO:0000313" key="1">
    <source>
        <dbReference type="EMBL" id="AEF22579.1"/>
    </source>
</evidence>
<dbReference type="EMBL" id="CP002727">
    <property type="protein sequence ID" value="AEF22579.1"/>
    <property type="molecule type" value="Genomic_DNA"/>
</dbReference>
<dbReference type="AlphaFoldDB" id="F6AFM3"/>
<dbReference type="KEGG" id="pfv:Psefu_2614"/>
<reference evidence="1 2" key="1">
    <citation type="submission" date="2011-04" db="EMBL/GenBank/DDBJ databases">
        <title>Complete sequence of Pseudomonas fulva 12-X.</title>
        <authorList>
            <consortium name="US DOE Joint Genome Institute"/>
            <person name="Lucas S."/>
            <person name="Han J."/>
            <person name="Lapidus A."/>
            <person name="Cheng J.-F."/>
            <person name="Goodwin L."/>
            <person name="Pitluck S."/>
            <person name="Peters L."/>
            <person name="Mikhailova N."/>
            <person name="Pagani I."/>
            <person name="Davenport K."/>
            <person name="Han C."/>
            <person name="Tapia R."/>
            <person name="Land M."/>
            <person name="Hauser L."/>
            <person name="Kyrpides N."/>
            <person name="Ivanova N."/>
            <person name="Pagani I."/>
            <person name="Lcollab F.I."/>
            <person name="Woyke T."/>
        </authorList>
    </citation>
    <scope>NUCLEOTIDE SEQUENCE [LARGE SCALE GENOMIC DNA]</scope>
    <source>
        <strain evidence="2">12-X</strain>
    </source>
</reference>
<keyword evidence="2" id="KW-1185">Reference proteome</keyword>
<dbReference type="Proteomes" id="UP000000686">
    <property type="component" value="Chromosome"/>
</dbReference>
<protein>
    <submittedName>
        <fullName evidence="1">Uncharacterized protein</fullName>
    </submittedName>
</protein>
<evidence type="ECO:0000313" key="2">
    <source>
        <dbReference type="Proteomes" id="UP000000686"/>
    </source>
</evidence>
<organism evidence="1 2">
    <name type="scientific">Pseudomonas fulva (strain 12-X)</name>
    <dbReference type="NCBI Taxonomy" id="743720"/>
    <lineage>
        <taxon>Bacteria</taxon>
        <taxon>Pseudomonadati</taxon>
        <taxon>Pseudomonadota</taxon>
        <taxon>Gammaproteobacteria</taxon>
        <taxon>Pseudomonadales</taxon>
        <taxon>Pseudomonadaceae</taxon>
        <taxon>Pseudomonas</taxon>
    </lineage>
</organism>